<evidence type="ECO:0000256" key="1">
    <source>
        <dbReference type="SAM" id="Phobius"/>
    </source>
</evidence>
<dbReference type="KEGG" id="sre:PTSG_05902"/>
<dbReference type="InterPro" id="IPR000402">
    <property type="entry name" value="Na/K_ATPase_sub_beta"/>
</dbReference>
<sequence>MAMSTSQSQDPSRVQDAARTPKQWGQLLFFYFCFYGWLIAFFAICYSVMFSTLPDRRSPPKLDNLINPGFMATYGISFTDFKNQHMRFLPATITPPVPFTNNPGVYKDSVAAVQFNFTSFQQDIIDGTLEFDFRIGIQFDYGQNKLQSVGRGYQILDVNVRQ</sequence>
<keyword evidence="1" id="KW-0472">Membrane</keyword>
<dbReference type="Pfam" id="PF00287">
    <property type="entry name" value="Na_K-ATPase"/>
    <property type="match status" value="1"/>
</dbReference>
<accession>F2UD43</accession>
<organism evidence="3">
    <name type="scientific">Salpingoeca rosetta (strain ATCC 50818 / BSB-021)</name>
    <dbReference type="NCBI Taxonomy" id="946362"/>
    <lineage>
        <taxon>Eukaryota</taxon>
        <taxon>Choanoflagellata</taxon>
        <taxon>Craspedida</taxon>
        <taxon>Salpingoecidae</taxon>
        <taxon>Salpingoeca</taxon>
    </lineage>
</organism>
<gene>
    <name evidence="2" type="ORF">PTSG_05902</name>
</gene>
<reference evidence="2" key="1">
    <citation type="submission" date="2009-08" db="EMBL/GenBank/DDBJ databases">
        <title>Annotation of Salpingoeca rosetta.</title>
        <authorList>
            <consortium name="The Broad Institute Genome Sequencing Platform"/>
            <person name="Russ C."/>
            <person name="Cuomo C."/>
            <person name="Burger G."/>
            <person name="Gray M.W."/>
            <person name="Holland P.W.H."/>
            <person name="King N."/>
            <person name="Lang F.B.F."/>
            <person name="Roger A.J."/>
            <person name="Ruiz-Trillo I."/>
            <person name="Young S.K."/>
            <person name="Zeng Q."/>
            <person name="Gargeya S."/>
            <person name="Alvarado L."/>
            <person name="Berlin A."/>
            <person name="Chapman S.B."/>
            <person name="Chen Z."/>
            <person name="Freedman E."/>
            <person name="Gellesch M."/>
            <person name="Goldberg J."/>
            <person name="Griggs A."/>
            <person name="Gujja S."/>
            <person name="Heilman E."/>
            <person name="Heiman D."/>
            <person name="Howarth C."/>
            <person name="Mehta T."/>
            <person name="Neiman D."/>
            <person name="Pearson M."/>
            <person name="Roberts A."/>
            <person name="Saif S."/>
            <person name="Shea T."/>
            <person name="Shenoy N."/>
            <person name="Sisk P."/>
            <person name="Stolte C."/>
            <person name="Sykes S."/>
            <person name="White J."/>
            <person name="Yandava C."/>
            <person name="Haas B."/>
            <person name="Nusbaum C."/>
            <person name="Birren B."/>
        </authorList>
    </citation>
    <scope>NUCLEOTIDE SEQUENCE [LARGE SCALE GENOMIC DNA]</scope>
    <source>
        <strain evidence="2">ATCC 50818</strain>
    </source>
</reference>
<feature type="transmembrane region" description="Helical" evidence="1">
    <location>
        <begin position="28"/>
        <end position="49"/>
    </location>
</feature>
<dbReference type="GO" id="GO:0006814">
    <property type="term" value="P:sodium ion transport"/>
    <property type="evidence" value="ECO:0007669"/>
    <property type="project" value="InterPro"/>
</dbReference>
<evidence type="ECO:0000313" key="3">
    <source>
        <dbReference type="Proteomes" id="UP000007799"/>
    </source>
</evidence>
<evidence type="ECO:0000313" key="2">
    <source>
        <dbReference type="EMBL" id="EGD74538.1"/>
    </source>
</evidence>
<dbReference type="Proteomes" id="UP000007799">
    <property type="component" value="Unassembled WGS sequence"/>
</dbReference>
<dbReference type="OrthoDB" id="5912413at2759"/>
<dbReference type="InParanoid" id="F2UD43"/>
<dbReference type="GO" id="GO:0005890">
    <property type="term" value="C:sodium:potassium-exchanging ATPase complex"/>
    <property type="evidence" value="ECO:0007669"/>
    <property type="project" value="InterPro"/>
</dbReference>
<protein>
    <submittedName>
        <fullName evidence="2">Uncharacterized protein</fullName>
    </submittedName>
</protein>
<dbReference type="Gene3D" id="1.20.5.170">
    <property type="match status" value="1"/>
</dbReference>
<proteinExistence type="predicted"/>
<keyword evidence="1" id="KW-1133">Transmembrane helix</keyword>
<keyword evidence="3" id="KW-1185">Reference proteome</keyword>
<dbReference type="EMBL" id="GL832969">
    <property type="protein sequence ID" value="EGD74538.1"/>
    <property type="molecule type" value="Genomic_DNA"/>
</dbReference>
<keyword evidence="1" id="KW-0812">Transmembrane</keyword>
<dbReference type="AlphaFoldDB" id="F2UD43"/>
<name>F2UD43_SALR5</name>
<dbReference type="GO" id="GO:0006813">
    <property type="term" value="P:potassium ion transport"/>
    <property type="evidence" value="ECO:0007669"/>
    <property type="project" value="InterPro"/>
</dbReference>
<dbReference type="GeneID" id="16073366"/>
<dbReference type="RefSeq" id="XP_004992795.1">
    <property type="nucleotide sequence ID" value="XM_004992738.1"/>
</dbReference>